<proteinExistence type="predicted"/>
<dbReference type="RefSeq" id="XP_033537500.1">
    <property type="nucleotide sequence ID" value="XM_033675745.1"/>
</dbReference>
<feature type="non-terminal residue" evidence="2">
    <location>
        <position position="1"/>
    </location>
</feature>
<feature type="non-terminal residue" evidence="2">
    <location>
        <position position="338"/>
    </location>
</feature>
<organism evidence="2">
    <name type="scientific">Eremomyces bilateralis CBS 781.70</name>
    <dbReference type="NCBI Taxonomy" id="1392243"/>
    <lineage>
        <taxon>Eukaryota</taxon>
        <taxon>Fungi</taxon>
        <taxon>Dikarya</taxon>
        <taxon>Ascomycota</taxon>
        <taxon>Pezizomycotina</taxon>
        <taxon>Dothideomycetes</taxon>
        <taxon>Dothideomycetes incertae sedis</taxon>
        <taxon>Eremomycetales</taxon>
        <taxon>Eremomycetaceae</taxon>
        <taxon>Eremomyces</taxon>
    </lineage>
</organism>
<dbReference type="OrthoDB" id="5344482at2759"/>
<dbReference type="EMBL" id="ML975151">
    <property type="protein sequence ID" value="KAF1815869.1"/>
    <property type="molecule type" value="Genomic_DNA"/>
</dbReference>
<gene>
    <name evidence="2 4" type="ORF">P152DRAFT_381941</name>
</gene>
<evidence type="ECO:0000313" key="3">
    <source>
        <dbReference type="Proteomes" id="UP000504638"/>
    </source>
</evidence>
<evidence type="ECO:0000313" key="2">
    <source>
        <dbReference type="EMBL" id="KAF1815869.1"/>
    </source>
</evidence>
<dbReference type="AlphaFoldDB" id="A0A6G1GDC2"/>
<evidence type="ECO:0000313" key="4">
    <source>
        <dbReference type="RefSeq" id="XP_033537500.1"/>
    </source>
</evidence>
<reference evidence="4" key="3">
    <citation type="submission" date="2025-04" db="UniProtKB">
        <authorList>
            <consortium name="RefSeq"/>
        </authorList>
    </citation>
    <scope>IDENTIFICATION</scope>
    <source>
        <strain evidence="4">CBS 781.70</strain>
    </source>
</reference>
<sequence length="338" mass="36120">ARFEFESGKGNEGTKILMIEWDADVDTSGHANDGDEWHIWWEGKSVVLPADDRKGGTEEVTRLYYLLPPGVSVPAMITLTRIPFKTNPSSMGDGDKGERNGSKSPSAPERTWRANPLPAIYPPELGATARSAGKKGVLHTKWAKARLRSLQKEIDEESKKNVEGVALIMAMQEKEWIEQNFGVSSRPAPISIGGIDLSGAEAPRSPPSGTRSPTSPRSPGGSRLSEKLKGLKLGTSDKELGTARQSAITLSMSGGSIHSNPLSPEGSDVAVSSYAAIRGTNLNAALLKSPQGNRPFMPLTPMTAVRMMPQSPPPLLVQQQSLAELGSLDAVARSPLPL</sequence>
<keyword evidence="3" id="KW-1185">Reference proteome</keyword>
<feature type="compositionally biased region" description="Low complexity" evidence="1">
    <location>
        <begin position="207"/>
        <end position="223"/>
    </location>
</feature>
<evidence type="ECO:0000256" key="1">
    <source>
        <dbReference type="SAM" id="MobiDB-lite"/>
    </source>
</evidence>
<feature type="compositionally biased region" description="Basic and acidic residues" evidence="1">
    <location>
        <begin position="224"/>
        <end position="240"/>
    </location>
</feature>
<name>A0A6G1GDC2_9PEZI</name>
<reference evidence="2 4" key="1">
    <citation type="submission" date="2020-01" db="EMBL/GenBank/DDBJ databases">
        <authorList>
            <consortium name="DOE Joint Genome Institute"/>
            <person name="Haridas S."/>
            <person name="Albert R."/>
            <person name="Binder M."/>
            <person name="Bloem J."/>
            <person name="Labutti K."/>
            <person name="Salamov A."/>
            <person name="Andreopoulos B."/>
            <person name="Baker S.E."/>
            <person name="Barry K."/>
            <person name="Bills G."/>
            <person name="Bluhm B.H."/>
            <person name="Cannon C."/>
            <person name="Castanera R."/>
            <person name="Culley D.E."/>
            <person name="Daum C."/>
            <person name="Ezra D."/>
            <person name="Gonzalez J.B."/>
            <person name="Henrissat B."/>
            <person name="Kuo A."/>
            <person name="Liang C."/>
            <person name="Lipzen A."/>
            <person name="Lutzoni F."/>
            <person name="Magnuson J."/>
            <person name="Mondo S."/>
            <person name="Nolan M."/>
            <person name="Ohm R."/>
            <person name="Pangilinan J."/>
            <person name="Park H.-J."/>
            <person name="Ramirez L."/>
            <person name="Alfaro M."/>
            <person name="Sun H."/>
            <person name="Tritt A."/>
            <person name="Yoshinaga Y."/>
            <person name="Zwiers L.-H."/>
            <person name="Turgeon B.G."/>
            <person name="Goodwin S.B."/>
            <person name="Spatafora J.W."/>
            <person name="Crous P.W."/>
            <person name="Grigoriev I.V."/>
        </authorList>
    </citation>
    <scope>NUCLEOTIDE SEQUENCE</scope>
    <source>
        <strain evidence="2 4">CBS 781.70</strain>
    </source>
</reference>
<dbReference type="Proteomes" id="UP000504638">
    <property type="component" value="Unplaced"/>
</dbReference>
<dbReference type="GeneID" id="54416315"/>
<reference evidence="4" key="2">
    <citation type="submission" date="2020-04" db="EMBL/GenBank/DDBJ databases">
        <authorList>
            <consortium name="NCBI Genome Project"/>
        </authorList>
    </citation>
    <scope>NUCLEOTIDE SEQUENCE</scope>
    <source>
        <strain evidence="4">CBS 781.70</strain>
    </source>
</reference>
<protein>
    <submittedName>
        <fullName evidence="2 4">Uncharacterized protein</fullName>
    </submittedName>
</protein>
<feature type="region of interest" description="Disordered" evidence="1">
    <location>
        <begin position="84"/>
        <end position="115"/>
    </location>
</feature>
<accession>A0A6G1GDC2</accession>
<feature type="region of interest" description="Disordered" evidence="1">
    <location>
        <begin position="192"/>
        <end position="240"/>
    </location>
</feature>